<feature type="compositionally biased region" description="Basic residues" evidence="1">
    <location>
        <begin position="1"/>
        <end position="11"/>
    </location>
</feature>
<proteinExistence type="predicted"/>
<dbReference type="AlphaFoldDB" id="A0A7C8MC72"/>
<gene>
    <name evidence="2" type="ORF">BDV95DRAFT_592279</name>
</gene>
<organism evidence="2 3">
    <name type="scientific">Massariosphaeria phaeospora</name>
    <dbReference type="NCBI Taxonomy" id="100035"/>
    <lineage>
        <taxon>Eukaryota</taxon>
        <taxon>Fungi</taxon>
        <taxon>Dikarya</taxon>
        <taxon>Ascomycota</taxon>
        <taxon>Pezizomycotina</taxon>
        <taxon>Dothideomycetes</taxon>
        <taxon>Pleosporomycetidae</taxon>
        <taxon>Pleosporales</taxon>
        <taxon>Pleosporales incertae sedis</taxon>
        <taxon>Massariosphaeria</taxon>
    </lineage>
</organism>
<dbReference type="EMBL" id="JAADJZ010000006">
    <property type="protein sequence ID" value="KAF2874159.1"/>
    <property type="molecule type" value="Genomic_DNA"/>
</dbReference>
<name>A0A7C8MC72_9PLEO</name>
<keyword evidence="3" id="KW-1185">Reference proteome</keyword>
<reference evidence="2 3" key="1">
    <citation type="submission" date="2020-01" db="EMBL/GenBank/DDBJ databases">
        <authorList>
            <consortium name="DOE Joint Genome Institute"/>
            <person name="Haridas S."/>
            <person name="Albert R."/>
            <person name="Binder M."/>
            <person name="Bloem J."/>
            <person name="Labutti K."/>
            <person name="Salamov A."/>
            <person name="Andreopoulos B."/>
            <person name="Baker S.E."/>
            <person name="Barry K."/>
            <person name="Bills G."/>
            <person name="Bluhm B.H."/>
            <person name="Cannon C."/>
            <person name="Castanera R."/>
            <person name="Culley D.E."/>
            <person name="Daum C."/>
            <person name="Ezra D."/>
            <person name="Gonzalez J.B."/>
            <person name="Henrissat B."/>
            <person name="Kuo A."/>
            <person name="Liang C."/>
            <person name="Lipzen A."/>
            <person name="Lutzoni F."/>
            <person name="Magnuson J."/>
            <person name="Mondo S."/>
            <person name="Nolan M."/>
            <person name="Ohm R."/>
            <person name="Pangilinan J."/>
            <person name="Park H.-J.H."/>
            <person name="Ramirez L."/>
            <person name="Alfaro M."/>
            <person name="Sun H."/>
            <person name="Tritt A."/>
            <person name="Yoshinaga Y."/>
            <person name="Zwiers L.-H.L."/>
            <person name="Turgeon B.G."/>
            <person name="Goodwin S.B."/>
            <person name="Spatafora J.W."/>
            <person name="Crous P.W."/>
            <person name="Grigoriev I.V."/>
        </authorList>
    </citation>
    <scope>NUCLEOTIDE SEQUENCE [LARGE SCALE GENOMIC DNA]</scope>
    <source>
        <strain evidence="2 3">CBS 611.86</strain>
    </source>
</reference>
<dbReference type="OrthoDB" id="5408144at2759"/>
<evidence type="ECO:0000256" key="1">
    <source>
        <dbReference type="SAM" id="MobiDB-lite"/>
    </source>
</evidence>
<protein>
    <submittedName>
        <fullName evidence="2">Uncharacterized protein</fullName>
    </submittedName>
</protein>
<comment type="caution">
    <text evidence="2">The sequence shown here is derived from an EMBL/GenBank/DDBJ whole genome shotgun (WGS) entry which is preliminary data.</text>
</comment>
<sequence length="247" mass="27095">MALRSRLRRAFTRSSPDDSGSLSKTSDKSPKKTSKGDSNKTAKKSSKGDSDVYQPGEKMPPLKYRRPVDPIHKANLEAFTWTKAWRRKSAQSMYSPMGSRMPSRKNSRASFGRRSMSSMKGSSRGDDIGMVDSGVGGSIAGDEMRANDLREGSDEEGDITNVGLSRPPSNHHKSSINARQSHSITSASFPPLPGPTDHTRRSQSTSKSKPDQPFTPEDLELALHRSHLGPTQEEPDRSREQSPGTRA</sequence>
<feature type="compositionally biased region" description="Polar residues" evidence="1">
    <location>
        <begin position="12"/>
        <end position="22"/>
    </location>
</feature>
<dbReference type="Proteomes" id="UP000481861">
    <property type="component" value="Unassembled WGS sequence"/>
</dbReference>
<feature type="compositionally biased region" description="Basic and acidic residues" evidence="1">
    <location>
        <begin position="25"/>
        <end position="50"/>
    </location>
</feature>
<feature type="region of interest" description="Disordered" evidence="1">
    <location>
        <begin position="92"/>
        <end position="247"/>
    </location>
</feature>
<feature type="compositionally biased region" description="Polar residues" evidence="1">
    <location>
        <begin position="175"/>
        <end position="188"/>
    </location>
</feature>
<feature type="compositionally biased region" description="Low complexity" evidence="1">
    <location>
        <begin position="110"/>
        <end position="122"/>
    </location>
</feature>
<accession>A0A7C8MC72</accession>
<evidence type="ECO:0000313" key="2">
    <source>
        <dbReference type="EMBL" id="KAF2874159.1"/>
    </source>
</evidence>
<evidence type="ECO:0000313" key="3">
    <source>
        <dbReference type="Proteomes" id="UP000481861"/>
    </source>
</evidence>
<feature type="region of interest" description="Disordered" evidence="1">
    <location>
        <begin position="1"/>
        <end position="68"/>
    </location>
</feature>
<feature type="compositionally biased region" description="Basic and acidic residues" evidence="1">
    <location>
        <begin position="142"/>
        <end position="152"/>
    </location>
</feature>